<sequence>MDALKMNATKKCPRSNGFLIATILAFLLFGGCASGPEVTSVRKSPDVSQSPRNLLVLAISSDEEIRAVMEKALVARLKNAGYQAEAYGPVTSMPWDDPEALQKRVQQRGQPQGVDGVLTVSLVSKKKQIDHIPGQVVFNPVVTSIGPLASVTYMETMVIPERFEESTRYVLRTTLFDSKSGDSIWQMFSSTVDPKSLEQATRDFSRVVVRELQKSFTE</sequence>
<proteinExistence type="predicted"/>
<dbReference type="RefSeq" id="WP_137434390.1">
    <property type="nucleotide sequence ID" value="NZ_SZYH01000001.1"/>
</dbReference>
<dbReference type="PROSITE" id="PS51257">
    <property type="entry name" value="PROKAR_LIPOPROTEIN"/>
    <property type="match status" value="1"/>
</dbReference>
<evidence type="ECO:0000313" key="2">
    <source>
        <dbReference type="Proteomes" id="UP000308488"/>
    </source>
</evidence>
<comment type="caution">
    <text evidence="1">The sequence shown here is derived from an EMBL/GenBank/DDBJ whole genome shotgun (WGS) entry which is preliminary data.</text>
</comment>
<name>A0A4U6R0U1_9GAMM</name>
<dbReference type="OrthoDB" id="6367888at2"/>
<keyword evidence="2" id="KW-1185">Reference proteome</keyword>
<reference evidence="1 2" key="1">
    <citation type="submission" date="2019-05" db="EMBL/GenBank/DDBJ databases">
        <title>Marinobacter panjinensis sp. nov., a moderately halophilic bacterium isolated from sea tidal flat environment.</title>
        <authorList>
            <person name="Yang W."/>
            <person name="An M."/>
            <person name="He W."/>
            <person name="Luo X."/>
            <person name="Zhu L."/>
            <person name="Chen G."/>
            <person name="Zhang Y."/>
            <person name="Wang Y."/>
        </authorList>
    </citation>
    <scope>NUCLEOTIDE SEQUENCE [LARGE SCALE GENOMIC DNA]</scope>
    <source>
        <strain evidence="1 2">PJ-16</strain>
    </source>
</reference>
<dbReference type="Proteomes" id="UP000308488">
    <property type="component" value="Unassembled WGS sequence"/>
</dbReference>
<dbReference type="AlphaFoldDB" id="A0A4U6R0U1"/>
<protein>
    <recommendedName>
        <fullName evidence="3">DUF4136 domain-containing protein</fullName>
    </recommendedName>
</protein>
<organism evidence="1 2">
    <name type="scientific">Marinobacter panjinensis</name>
    <dbReference type="NCBI Taxonomy" id="2576384"/>
    <lineage>
        <taxon>Bacteria</taxon>
        <taxon>Pseudomonadati</taxon>
        <taxon>Pseudomonadota</taxon>
        <taxon>Gammaproteobacteria</taxon>
        <taxon>Pseudomonadales</taxon>
        <taxon>Marinobacteraceae</taxon>
        <taxon>Marinobacter</taxon>
    </lineage>
</organism>
<gene>
    <name evidence="1" type="ORF">FDP08_02140</name>
</gene>
<evidence type="ECO:0000313" key="1">
    <source>
        <dbReference type="EMBL" id="TKV66969.1"/>
    </source>
</evidence>
<dbReference type="EMBL" id="SZYH01000001">
    <property type="protein sequence ID" value="TKV66969.1"/>
    <property type="molecule type" value="Genomic_DNA"/>
</dbReference>
<accession>A0A4U6R0U1</accession>
<evidence type="ECO:0008006" key="3">
    <source>
        <dbReference type="Google" id="ProtNLM"/>
    </source>
</evidence>